<dbReference type="Gene3D" id="3.30.420.10">
    <property type="entry name" value="Ribonuclease H-like superfamily/Ribonuclease H"/>
    <property type="match status" value="1"/>
</dbReference>
<keyword evidence="3" id="KW-1185">Reference proteome</keyword>
<evidence type="ECO:0000256" key="1">
    <source>
        <dbReference type="ARBA" id="ARBA00008372"/>
    </source>
</evidence>
<name>A0A087T0H3_STEMI</name>
<dbReference type="InterPro" id="IPR006941">
    <property type="entry name" value="RNase_CAF1"/>
</dbReference>
<gene>
    <name evidence="2" type="ORF">X975_17491</name>
</gene>
<dbReference type="EMBL" id="KK112816">
    <property type="protein sequence ID" value="KFM58612.1"/>
    <property type="molecule type" value="Genomic_DNA"/>
</dbReference>
<accession>A0A087T0H3</accession>
<organism evidence="2 3">
    <name type="scientific">Stegodyphus mimosarum</name>
    <name type="common">African social velvet spider</name>
    <dbReference type="NCBI Taxonomy" id="407821"/>
    <lineage>
        <taxon>Eukaryota</taxon>
        <taxon>Metazoa</taxon>
        <taxon>Ecdysozoa</taxon>
        <taxon>Arthropoda</taxon>
        <taxon>Chelicerata</taxon>
        <taxon>Arachnida</taxon>
        <taxon>Araneae</taxon>
        <taxon>Araneomorphae</taxon>
        <taxon>Entelegynae</taxon>
        <taxon>Eresoidea</taxon>
        <taxon>Eresidae</taxon>
        <taxon>Stegodyphus</taxon>
    </lineage>
</organism>
<dbReference type="AlphaFoldDB" id="A0A087T0H3"/>
<dbReference type="InterPro" id="IPR012337">
    <property type="entry name" value="RNaseH-like_sf"/>
</dbReference>
<reference evidence="2 3" key="1">
    <citation type="submission" date="2013-11" db="EMBL/GenBank/DDBJ databases">
        <title>Genome sequencing of Stegodyphus mimosarum.</title>
        <authorList>
            <person name="Bechsgaard J."/>
        </authorList>
    </citation>
    <scope>NUCLEOTIDE SEQUENCE [LARGE SCALE GENOMIC DNA]</scope>
</reference>
<dbReference type="InterPro" id="IPR036397">
    <property type="entry name" value="RNaseH_sf"/>
</dbReference>
<feature type="non-terminal residue" evidence="2">
    <location>
        <position position="52"/>
    </location>
</feature>
<feature type="non-terminal residue" evidence="2">
    <location>
        <position position="1"/>
    </location>
</feature>
<evidence type="ECO:0000313" key="3">
    <source>
        <dbReference type="Proteomes" id="UP000054359"/>
    </source>
</evidence>
<dbReference type="GO" id="GO:0003676">
    <property type="term" value="F:nucleic acid binding"/>
    <property type="evidence" value="ECO:0007669"/>
    <property type="project" value="InterPro"/>
</dbReference>
<dbReference type="Pfam" id="PF04857">
    <property type="entry name" value="CAF1"/>
    <property type="match status" value="1"/>
</dbReference>
<evidence type="ECO:0000313" key="2">
    <source>
        <dbReference type="EMBL" id="KFM58612.1"/>
    </source>
</evidence>
<proteinExistence type="inferred from homology"/>
<sequence length="52" mass="5940">DTEFTGLDLGALNNLKLFDNLEKQYQKMKARASSFIICQIGLSIFTKEKDKN</sequence>
<dbReference type="SUPFAM" id="SSF53098">
    <property type="entry name" value="Ribonuclease H-like"/>
    <property type="match status" value="1"/>
</dbReference>
<comment type="similarity">
    <text evidence="1">Belongs to the CAF1 family.</text>
</comment>
<protein>
    <submittedName>
        <fullName evidence="2">Uncharacterized protein</fullName>
    </submittedName>
</protein>
<dbReference type="Proteomes" id="UP000054359">
    <property type="component" value="Unassembled WGS sequence"/>
</dbReference>
<dbReference type="OrthoDB" id="6427933at2759"/>